<dbReference type="EMBL" id="GBRH01224122">
    <property type="protein sequence ID" value="JAD73773.1"/>
    <property type="molecule type" value="Transcribed_RNA"/>
</dbReference>
<name>A0A0A9CH32_ARUDO</name>
<protein>
    <submittedName>
        <fullName evidence="1">Uncharacterized protein</fullName>
    </submittedName>
</protein>
<dbReference type="AlphaFoldDB" id="A0A0A9CH32"/>
<reference evidence="1" key="2">
    <citation type="journal article" date="2015" name="Data Brief">
        <title>Shoot transcriptome of the giant reed, Arundo donax.</title>
        <authorList>
            <person name="Barrero R.A."/>
            <person name="Guerrero F.D."/>
            <person name="Moolhuijzen P."/>
            <person name="Goolsby J.A."/>
            <person name="Tidwell J."/>
            <person name="Bellgard S.E."/>
            <person name="Bellgard M.I."/>
        </authorList>
    </citation>
    <scope>NUCLEOTIDE SEQUENCE</scope>
    <source>
        <tissue evidence="1">Shoot tissue taken approximately 20 cm above the soil surface</tissue>
    </source>
</reference>
<evidence type="ECO:0000313" key="1">
    <source>
        <dbReference type="EMBL" id="JAD73773.1"/>
    </source>
</evidence>
<sequence length="25" mass="2770">MTALQLRDKGLLSMSAFILPSIHKV</sequence>
<accession>A0A0A9CH32</accession>
<reference evidence="1" key="1">
    <citation type="submission" date="2014-09" db="EMBL/GenBank/DDBJ databases">
        <authorList>
            <person name="Magalhaes I.L.F."/>
            <person name="Oliveira U."/>
            <person name="Santos F.R."/>
            <person name="Vidigal T.H.D.A."/>
            <person name="Brescovit A.D."/>
            <person name="Santos A.J."/>
        </authorList>
    </citation>
    <scope>NUCLEOTIDE SEQUENCE</scope>
    <source>
        <tissue evidence="1">Shoot tissue taken approximately 20 cm above the soil surface</tissue>
    </source>
</reference>
<proteinExistence type="predicted"/>
<organism evidence="1">
    <name type="scientific">Arundo donax</name>
    <name type="common">Giant reed</name>
    <name type="synonym">Donax arundinaceus</name>
    <dbReference type="NCBI Taxonomy" id="35708"/>
    <lineage>
        <taxon>Eukaryota</taxon>
        <taxon>Viridiplantae</taxon>
        <taxon>Streptophyta</taxon>
        <taxon>Embryophyta</taxon>
        <taxon>Tracheophyta</taxon>
        <taxon>Spermatophyta</taxon>
        <taxon>Magnoliopsida</taxon>
        <taxon>Liliopsida</taxon>
        <taxon>Poales</taxon>
        <taxon>Poaceae</taxon>
        <taxon>PACMAD clade</taxon>
        <taxon>Arundinoideae</taxon>
        <taxon>Arundineae</taxon>
        <taxon>Arundo</taxon>
    </lineage>
</organism>